<proteinExistence type="predicted"/>
<reference evidence="1" key="1">
    <citation type="journal article" date="2014" name="Int. J. Syst. Evol. Microbiol.">
        <title>Complete genome sequence of Corynebacterium casei LMG S-19264T (=DSM 44701T), isolated from a smear-ripened cheese.</title>
        <authorList>
            <consortium name="US DOE Joint Genome Institute (JGI-PGF)"/>
            <person name="Walter F."/>
            <person name="Albersmeier A."/>
            <person name="Kalinowski J."/>
            <person name="Ruckert C."/>
        </authorList>
    </citation>
    <scope>NUCLEOTIDE SEQUENCE</scope>
    <source>
        <strain evidence="1">CGMCC 1.12506</strain>
    </source>
</reference>
<protein>
    <recommendedName>
        <fullName evidence="3">PQQ-like domain-containing protein</fullName>
    </recommendedName>
</protein>
<dbReference type="EMBL" id="BMFG01000005">
    <property type="protein sequence ID" value="GGD26461.1"/>
    <property type="molecule type" value="Genomic_DNA"/>
</dbReference>
<dbReference type="SUPFAM" id="SSF50998">
    <property type="entry name" value="Quinoprotein alcohol dehydrogenase-like"/>
    <property type="match status" value="1"/>
</dbReference>
<dbReference type="InterPro" id="IPR011047">
    <property type="entry name" value="Quinoprotein_ADH-like_sf"/>
</dbReference>
<evidence type="ECO:0000313" key="1">
    <source>
        <dbReference type="EMBL" id="GGD26461.1"/>
    </source>
</evidence>
<dbReference type="Proteomes" id="UP000625735">
    <property type="component" value="Unassembled WGS sequence"/>
</dbReference>
<evidence type="ECO:0008006" key="3">
    <source>
        <dbReference type="Google" id="ProtNLM"/>
    </source>
</evidence>
<evidence type="ECO:0000313" key="2">
    <source>
        <dbReference type="Proteomes" id="UP000625735"/>
    </source>
</evidence>
<comment type="caution">
    <text evidence="1">The sequence shown here is derived from an EMBL/GenBank/DDBJ whole genome shotgun (WGS) entry which is preliminary data.</text>
</comment>
<reference evidence="1" key="2">
    <citation type="submission" date="2020-09" db="EMBL/GenBank/DDBJ databases">
        <authorList>
            <person name="Sun Q."/>
            <person name="Zhou Y."/>
        </authorList>
    </citation>
    <scope>NUCLEOTIDE SEQUENCE</scope>
    <source>
        <strain evidence="1">CGMCC 1.12506</strain>
    </source>
</reference>
<organism evidence="1 2">
    <name type="scientific">Flavobacterium orientale</name>
    <dbReference type="NCBI Taxonomy" id="1756020"/>
    <lineage>
        <taxon>Bacteria</taxon>
        <taxon>Pseudomonadati</taxon>
        <taxon>Bacteroidota</taxon>
        <taxon>Flavobacteriia</taxon>
        <taxon>Flavobacteriales</taxon>
        <taxon>Flavobacteriaceae</taxon>
        <taxon>Flavobacterium</taxon>
    </lineage>
</organism>
<dbReference type="AlphaFoldDB" id="A0A916Y267"/>
<name>A0A916Y267_9FLAO</name>
<gene>
    <name evidence="1" type="ORF">GCM10011343_15850</name>
</gene>
<dbReference type="InterPro" id="IPR015943">
    <property type="entry name" value="WD40/YVTN_repeat-like_dom_sf"/>
</dbReference>
<accession>A0A916Y267</accession>
<dbReference type="Gene3D" id="2.130.10.10">
    <property type="entry name" value="YVTN repeat-like/Quinoprotein amine dehydrogenase"/>
    <property type="match status" value="1"/>
</dbReference>
<sequence>MKLITTTSLFFFYLFSYAQIEFYSSKFEISNHNLTAFYSSIIDDYESVYVITNDFHIHAIDKKTLSTKWSYYLATKSNVRPVLFQESILVGQHKSANENYCVQLNAFTGDTIKTLKINRFETTPNIKDNILFGTAINPKTGGSMIAYDLNNNSIVWQKFIAHGYTKKPYYFNAKIIVNAEKDNWFTIDYYGNIIDTICTKKNRFFDDENACLRNFKLITFDEKELKKAFLEKHFKETSNIIQENNSNMTVLMANETLLIIGKNKKILQKINLNNHIPKVSDKISDYSAILKIDDTKIWFFYNDNLATYDIKMKIMTNIYDLKKWNTHQLVLDLSNLNLWLISKNDGQLYGLKLNQYY</sequence>
<keyword evidence="2" id="KW-1185">Reference proteome</keyword>